<organism evidence="1 2">
    <name type="scientific">Bathycoccus prasinos</name>
    <dbReference type="NCBI Taxonomy" id="41875"/>
    <lineage>
        <taxon>Eukaryota</taxon>
        <taxon>Viridiplantae</taxon>
        <taxon>Chlorophyta</taxon>
        <taxon>Mamiellophyceae</taxon>
        <taxon>Mamiellales</taxon>
        <taxon>Bathycoccaceae</taxon>
        <taxon>Bathycoccus</taxon>
    </lineage>
</organism>
<protein>
    <submittedName>
        <fullName evidence="1">Uncharacterized protein</fullName>
    </submittedName>
</protein>
<dbReference type="GeneID" id="19015268"/>
<dbReference type="Gene3D" id="1.25.40.10">
    <property type="entry name" value="Tetratricopeptide repeat domain"/>
    <property type="match status" value="1"/>
</dbReference>
<dbReference type="EMBL" id="FO082273">
    <property type="protein sequence ID" value="CCO17275.1"/>
    <property type="molecule type" value="Genomic_DNA"/>
</dbReference>
<evidence type="ECO:0000313" key="2">
    <source>
        <dbReference type="Proteomes" id="UP000198341"/>
    </source>
</evidence>
<dbReference type="KEGG" id="bpg:Bathy06g02880"/>
<evidence type="ECO:0000313" key="1">
    <source>
        <dbReference type="EMBL" id="CCO17275.1"/>
    </source>
</evidence>
<reference evidence="1 2" key="1">
    <citation type="submission" date="2011-10" db="EMBL/GenBank/DDBJ databases">
        <authorList>
            <person name="Genoscope - CEA"/>
        </authorList>
    </citation>
    <scope>NUCLEOTIDE SEQUENCE [LARGE SCALE GENOMIC DNA]</scope>
    <source>
        <strain evidence="1 2">RCC 1105</strain>
    </source>
</reference>
<dbReference type="SUPFAM" id="SSF48452">
    <property type="entry name" value="TPR-like"/>
    <property type="match status" value="1"/>
</dbReference>
<dbReference type="Proteomes" id="UP000198341">
    <property type="component" value="Chromosome 6"/>
</dbReference>
<dbReference type="AlphaFoldDB" id="K8EXR8"/>
<keyword evidence="2" id="KW-1185">Reference proteome</keyword>
<dbReference type="InterPro" id="IPR011990">
    <property type="entry name" value="TPR-like_helical_dom_sf"/>
</dbReference>
<name>K8EXR8_9CHLO</name>
<sequence>MDAQKSQQTQTSKGVDPKQVPVIVMYSVGKAEEMIRNSEYEKAKKMMESTDQLCERYGAPPPVHGLALRILADAYEQSARTEGTSDTDKKQGIECAKNCLRKGLDLCAPHFGAKGLPKSLERDLNGRAGDLHAALAELHRNEGEYIDALKNFREAVKKFSKLESKDLQAASANRLAFTFMNMNEWADALKELKVAEELEQSLDSTSEILSTTYNFKGQCLAKIGGKEEEAKKAFAEALKHALLCGNEPVKEEASKYLEEHGSAQEQMAPDAYI</sequence>
<gene>
    <name evidence="1" type="ORF">Bathy06g02880</name>
</gene>
<dbReference type="RefSeq" id="XP_007512675.1">
    <property type="nucleotide sequence ID" value="XM_007512613.1"/>
</dbReference>
<accession>K8EXR8</accession>
<proteinExistence type="predicted"/>
<dbReference type="OrthoDB" id="496373at2759"/>